<evidence type="ECO:0000313" key="3">
    <source>
        <dbReference type="Proteomes" id="UP000192333"/>
    </source>
</evidence>
<dbReference type="GO" id="GO:0016757">
    <property type="term" value="F:glycosyltransferase activity"/>
    <property type="evidence" value="ECO:0007669"/>
    <property type="project" value="TreeGrafter"/>
</dbReference>
<reference evidence="3" key="1">
    <citation type="submission" date="2017-04" db="EMBL/GenBank/DDBJ databases">
        <authorList>
            <person name="Varghese N."/>
            <person name="Submissions S."/>
        </authorList>
    </citation>
    <scope>NUCLEOTIDE SEQUENCE [LARGE SCALE GENOMIC DNA]</scope>
    <source>
        <strain evidence="3">DSM 16537</strain>
    </source>
</reference>
<dbReference type="Proteomes" id="UP000192333">
    <property type="component" value="Chromosome I"/>
</dbReference>
<dbReference type="RefSeq" id="WP_084122660.1">
    <property type="nucleotide sequence ID" value="NZ_LT838813.1"/>
</dbReference>
<organism evidence="2 3">
    <name type="scientific">Aquiflexum balticum DSM 16537</name>
    <dbReference type="NCBI Taxonomy" id="758820"/>
    <lineage>
        <taxon>Bacteria</taxon>
        <taxon>Pseudomonadati</taxon>
        <taxon>Bacteroidota</taxon>
        <taxon>Cytophagia</taxon>
        <taxon>Cytophagales</taxon>
        <taxon>Cyclobacteriaceae</taxon>
        <taxon>Aquiflexum</taxon>
    </lineage>
</organism>
<dbReference type="CDD" id="cd03794">
    <property type="entry name" value="GT4_WbuB-like"/>
    <property type="match status" value="1"/>
</dbReference>
<dbReference type="Pfam" id="PF13692">
    <property type="entry name" value="Glyco_trans_1_4"/>
    <property type="match status" value="1"/>
</dbReference>
<evidence type="ECO:0000256" key="1">
    <source>
        <dbReference type="ARBA" id="ARBA00022679"/>
    </source>
</evidence>
<dbReference type="STRING" id="758820.SAMN00777080_4364"/>
<dbReference type="OrthoDB" id="9794575at2"/>
<keyword evidence="1 2" id="KW-0808">Transferase</keyword>
<accession>A0A1W2H9Z6</accession>
<dbReference type="EMBL" id="LT838813">
    <property type="protein sequence ID" value="SMD45703.1"/>
    <property type="molecule type" value="Genomic_DNA"/>
</dbReference>
<keyword evidence="3" id="KW-1185">Reference proteome</keyword>
<dbReference type="Gene3D" id="3.40.50.2000">
    <property type="entry name" value="Glycogen Phosphorylase B"/>
    <property type="match status" value="2"/>
</dbReference>
<dbReference type="GO" id="GO:0009103">
    <property type="term" value="P:lipopolysaccharide biosynthetic process"/>
    <property type="evidence" value="ECO:0007669"/>
    <property type="project" value="TreeGrafter"/>
</dbReference>
<dbReference type="PANTHER" id="PTHR46401">
    <property type="entry name" value="GLYCOSYLTRANSFERASE WBBK-RELATED"/>
    <property type="match status" value="1"/>
</dbReference>
<name>A0A1W2H9Z6_9BACT</name>
<dbReference type="AlphaFoldDB" id="A0A1W2H9Z6"/>
<protein>
    <submittedName>
        <fullName evidence="2">Glycosyltransferase involved in cell wall bisynthesis</fullName>
    </submittedName>
</protein>
<dbReference type="PANTHER" id="PTHR46401:SF2">
    <property type="entry name" value="GLYCOSYLTRANSFERASE WBBK-RELATED"/>
    <property type="match status" value="1"/>
</dbReference>
<evidence type="ECO:0000313" key="2">
    <source>
        <dbReference type="EMBL" id="SMD45703.1"/>
    </source>
</evidence>
<gene>
    <name evidence="2" type="ORF">SAMN00777080_4364</name>
</gene>
<sequence>MVETKKVLIITYYWPPSAGSGVQRWLKFAKYLPEFGWEPVIFTPENPDFDLKDESLLNEINPQLEVIKFPIWEPYGIFRKLKKEKSADTSKVLEKKKKSFSDKSAIWLRANVLIPDPRIFWVKPSVDFLKDLVEQGQFNAIITTGPPHSLHLIGLELKKKTGISWLADFRDPWSKWEFLDTLPMLDWVKKRHQKLEKEVLDTADMVTTISPTFQKDFENLSQRKVHLLTNGYDSADLPSNWKFSISNREIIEILYTGVIDAIRNPLPFIEVFQEVFQASNKKAILRFVGKVSEAVGNFISQDPWLKENVKLEGYVSHEKVFDYYQNAHLLLLILTDTKNAKGNIPGKLFEYLSTGRPILALGDPNGDSSSILTSCNGGKVIAHTEKGEIKNFLINFNPQSEFKVSEKVNQYSRKNLSQQLARLLDEQTYPIS</sequence>
<dbReference type="SUPFAM" id="SSF53756">
    <property type="entry name" value="UDP-Glycosyltransferase/glycogen phosphorylase"/>
    <property type="match status" value="1"/>
</dbReference>
<proteinExistence type="predicted"/>